<dbReference type="Proteomes" id="UP001151529">
    <property type="component" value="Chromosome 14"/>
</dbReference>
<name>A0A9Q0NTN4_SALVM</name>
<sequence>MVSAIRGCYGFSDPWLQGLSDQGTRSCCICLEFGSSSEHVSAGWRFIVILLICAIMMLMSGHGVPLTSQLFFWNMGYCWRASFVRKCSLAGHGARTL</sequence>
<keyword evidence="1" id="KW-1133">Transmembrane helix</keyword>
<accession>A0A9Q0NTN4</accession>
<keyword evidence="1" id="KW-0472">Membrane</keyword>
<proteinExistence type="predicted"/>
<dbReference type="AlphaFoldDB" id="A0A9Q0NTN4"/>
<evidence type="ECO:0000313" key="2">
    <source>
        <dbReference type="EMBL" id="KAJ6675721.1"/>
    </source>
</evidence>
<keyword evidence="1" id="KW-0812">Transmembrane</keyword>
<evidence type="ECO:0000256" key="1">
    <source>
        <dbReference type="SAM" id="Phobius"/>
    </source>
</evidence>
<evidence type="ECO:0000313" key="3">
    <source>
        <dbReference type="Proteomes" id="UP001151529"/>
    </source>
</evidence>
<feature type="transmembrane region" description="Helical" evidence="1">
    <location>
        <begin position="42"/>
        <end position="59"/>
    </location>
</feature>
<comment type="caution">
    <text evidence="2">The sequence shown here is derived from an EMBL/GenBank/DDBJ whole genome shotgun (WGS) entry which is preliminary data.</text>
</comment>
<reference evidence="2" key="2">
    <citation type="journal article" date="2023" name="Int. J. Mol. Sci.">
        <title>De Novo Assembly and Annotation of 11 Diverse Shrub Willow (Salix) Genomes Reveals Novel Gene Organization in Sex-Linked Regions.</title>
        <authorList>
            <person name="Hyden B."/>
            <person name="Feng K."/>
            <person name="Yates T.B."/>
            <person name="Jawdy S."/>
            <person name="Cereghino C."/>
            <person name="Smart L.B."/>
            <person name="Muchero W."/>
        </authorList>
    </citation>
    <scope>NUCLEOTIDE SEQUENCE [LARGE SCALE GENOMIC DNA]</scope>
    <source>
        <tissue evidence="2">Shoot tip</tissue>
    </source>
</reference>
<dbReference type="EMBL" id="JAPFFL010000016">
    <property type="protein sequence ID" value="KAJ6675721.1"/>
    <property type="molecule type" value="Genomic_DNA"/>
</dbReference>
<protein>
    <submittedName>
        <fullName evidence="2">Uncharacterized protein</fullName>
    </submittedName>
</protein>
<reference evidence="2" key="1">
    <citation type="submission" date="2022-11" db="EMBL/GenBank/DDBJ databases">
        <authorList>
            <person name="Hyden B.L."/>
            <person name="Feng K."/>
            <person name="Yates T."/>
            <person name="Jawdy S."/>
            <person name="Smart L.B."/>
            <person name="Muchero W."/>
        </authorList>
    </citation>
    <scope>NUCLEOTIDE SEQUENCE</scope>
    <source>
        <tissue evidence="2">Shoot tip</tissue>
    </source>
</reference>
<organism evidence="2 3">
    <name type="scientific">Salix viminalis</name>
    <name type="common">Common osier</name>
    <name type="synonym">Basket willow</name>
    <dbReference type="NCBI Taxonomy" id="40686"/>
    <lineage>
        <taxon>Eukaryota</taxon>
        <taxon>Viridiplantae</taxon>
        <taxon>Streptophyta</taxon>
        <taxon>Embryophyta</taxon>
        <taxon>Tracheophyta</taxon>
        <taxon>Spermatophyta</taxon>
        <taxon>Magnoliopsida</taxon>
        <taxon>eudicotyledons</taxon>
        <taxon>Gunneridae</taxon>
        <taxon>Pentapetalae</taxon>
        <taxon>rosids</taxon>
        <taxon>fabids</taxon>
        <taxon>Malpighiales</taxon>
        <taxon>Salicaceae</taxon>
        <taxon>Saliceae</taxon>
        <taxon>Salix</taxon>
    </lineage>
</organism>
<gene>
    <name evidence="2" type="ORF">OIU85_011837</name>
</gene>
<keyword evidence="3" id="KW-1185">Reference proteome</keyword>